<dbReference type="AlphaFoldDB" id="A0AAV4SZP5"/>
<dbReference type="Proteomes" id="UP001054945">
    <property type="component" value="Unassembled WGS sequence"/>
</dbReference>
<keyword evidence="2" id="KW-1185">Reference proteome</keyword>
<evidence type="ECO:0000313" key="2">
    <source>
        <dbReference type="Proteomes" id="UP001054945"/>
    </source>
</evidence>
<protein>
    <submittedName>
        <fullName evidence="1">Uncharacterized protein</fullName>
    </submittedName>
</protein>
<comment type="caution">
    <text evidence="1">The sequence shown here is derived from an EMBL/GenBank/DDBJ whole genome shotgun (WGS) entry which is preliminary data.</text>
</comment>
<dbReference type="EMBL" id="BPLR01010438">
    <property type="protein sequence ID" value="GIY39265.1"/>
    <property type="molecule type" value="Genomic_DNA"/>
</dbReference>
<sequence length="88" mass="10632">MLPLMRVDTFPVLWEEDKPGRNQHLTCGIEETSPSMYVIGRDSKEAKMKRIASLALIRTRYRDERKRNRGDERDRFLPKQFRYRVRYG</sequence>
<evidence type="ECO:0000313" key="1">
    <source>
        <dbReference type="EMBL" id="GIY39265.1"/>
    </source>
</evidence>
<gene>
    <name evidence="1" type="ORF">CEXT_557191</name>
</gene>
<organism evidence="1 2">
    <name type="scientific">Caerostris extrusa</name>
    <name type="common">Bark spider</name>
    <name type="synonym">Caerostris bankana</name>
    <dbReference type="NCBI Taxonomy" id="172846"/>
    <lineage>
        <taxon>Eukaryota</taxon>
        <taxon>Metazoa</taxon>
        <taxon>Ecdysozoa</taxon>
        <taxon>Arthropoda</taxon>
        <taxon>Chelicerata</taxon>
        <taxon>Arachnida</taxon>
        <taxon>Araneae</taxon>
        <taxon>Araneomorphae</taxon>
        <taxon>Entelegynae</taxon>
        <taxon>Araneoidea</taxon>
        <taxon>Araneidae</taxon>
        <taxon>Caerostris</taxon>
    </lineage>
</organism>
<accession>A0AAV4SZP5</accession>
<proteinExistence type="predicted"/>
<reference evidence="1 2" key="1">
    <citation type="submission" date="2021-06" db="EMBL/GenBank/DDBJ databases">
        <title>Caerostris extrusa draft genome.</title>
        <authorList>
            <person name="Kono N."/>
            <person name="Arakawa K."/>
        </authorList>
    </citation>
    <scope>NUCLEOTIDE SEQUENCE [LARGE SCALE GENOMIC DNA]</scope>
</reference>
<name>A0AAV4SZP5_CAEEX</name>